<dbReference type="PANTHER" id="PTHR31170">
    <property type="entry name" value="BNAC04G53230D PROTEIN"/>
    <property type="match status" value="1"/>
</dbReference>
<dbReference type="PANTHER" id="PTHR31170:SF25">
    <property type="entry name" value="BNAA09G04570D PROTEIN"/>
    <property type="match status" value="1"/>
</dbReference>
<keyword evidence="2" id="KW-0812">Transmembrane</keyword>
<accession>W9SC23</accession>
<feature type="coiled-coil region" evidence="1">
    <location>
        <begin position="50"/>
        <end position="77"/>
    </location>
</feature>
<keyword evidence="2" id="KW-1133">Transmembrane helix</keyword>
<name>W9SC23_9ROSA</name>
<dbReference type="KEGG" id="mnt:21384671"/>
<keyword evidence="1" id="KW-0175">Coiled coil</keyword>
<dbReference type="EMBL" id="KE345925">
    <property type="protein sequence ID" value="EXC21003.1"/>
    <property type="molecule type" value="Genomic_DNA"/>
</dbReference>
<dbReference type="InterPro" id="IPR004158">
    <property type="entry name" value="DUF247_pln"/>
</dbReference>
<feature type="transmembrane region" description="Helical" evidence="2">
    <location>
        <begin position="419"/>
        <end position="440"/>
    </location>
</feature>
<dbReference type="Pfam" id="PF03140">
    <property type="entry name" value="DUF247"/>
    <property type="match status" value="1"/>
</dbReference>
<dbReference type="eggNOG" id="ENOG502QTFS">
    <property type="taxonomic scope" value="Eukaryota"/>
</dbReference>
<dbReference type="Proteomes" id="UP000030645">
    <property type="component" value="Unassembled WGS sequence"/>
</dbReference>
<sequence length="446" mass="51653">MRTVIQRVPEIMRQLGVYFKPRELSIGPIYATDPNLFNEELKIKLAAHFIKRSGRTKDNLLREIKEKTDEIKKYFHEEVIVSYTDLELIILVFLDGCAMLGFIDAYVNQKLNMFEISNDQAALIQQDLFLLENQIPFIVLEKLMGFETELGNVDLVPDFCRFIALMGNNLGEFTKFLVLDSVHKHPLHILDLLREVLLLDNPNVFHQNECIPTNLIRRLCSLLCHCACRAVAFISRILKRFNKSESLPQYWSMITQYSFPNVQELKKAGIEFKPSDSLTTISFRSSFFTTAQLKLPRLVVDNLTVKMLFNLAAYEMCLSEFHPNQKPWFMSYINLLDLLVDDEHDVKDLKAADILPKLHISDAEVANLINGMGSEFLPPDKDTYAHVKKKIEKHCRSRSRRRCALWIAQVYNTHFRSPWTILALFAAMVVLALTFVQTWYSVNPKN</sequence>
<keyword evidence="2" id="KW-0472">Membrane</keyword>
<keyword evidence="4" id="KW-1185">Reference proteome</keyword>
<evidence type="ECO:0000256" key="2">
    <source>
        <dbReference type="SAM" id="Phobius"/>
    </source>
</evidence>
<evidence type="ECO:0000313" key="3">
    <source>
        <dbReference type="EMBL" id="EXC21003.1"/>
    </source>
</evidence>
<organism evidence="3 4">
    <name type="scientific">Morus notabilis</name>
    <dbReference type="NCBI Taxonomy" id="981085"/>
    <lineage>
        <taxon>Eukaryota</taxon>
        <taxon>Viridiplantae</taxon>
        <taxon>Streptophyta</taxon>
        <taxon>Embryophyta</taxon>
        <taxon>Tracheophyta</taxon>
        <taxon>Spermatophyta</taxon>
        <taxon>Magnoliopsida</taxon>
        <taxon>eudicotyledons</taxon>
        <taxon>Gunneridae</taxon>
        <taxon>Pentapetalae</taxon>
        <taxon>rosids</taxon>
        <taxon>fabids</taxon>
        <taxon>Rosales</taxon>
        <taxon>Moraceae</taxon>
        <taxon>Moreae</taxon>
        <taxon>Morus</taxon>
    </lineage>
</organism>
<proteinExistence type="predicted"/>
<evidence type="ECO:0000313" key="4">
    <source>
        <dbReference type="Proteomes" id="UP000030645"/>
    </source>
</evidence>
<protein>
    <submittedName>
        <fullName evidence="3">Uncharacterized protein</fullName>
    </submittedName>
</protein>
<dbReference type="AlphaFoldDB" id="W9SC23"/>
<evidence type="ECO:0000256" key="1">
    <source>
        <dbReference type="SAM" id="Coils"/>
    </source>
</evidence>
<dbReference type="OrthoDB" id="1849062at2759"/>
<dbReference type="STRING" id="981085.W9SC23"/>
<gene>
    <name evidence="3" type="ORF">L484_001059</name>
</gene>
<reference evidence="4" key="1">
    <citation type="submission" date="2013-01" db="EMBL/GenBank/DDBJ databases">
        <title>Draft Genome Sequence of a Mulberry Tree, Morus notabilis C.K. Schneid.</title>
        <authorList>
            <person name="He N."/>
            <person name="Zhao S."/>
        </authorList>
    </citation>
    <scope>NUCLEOTIDE SEQUENCE</scope>
</reference>